<accession>A0ABW1FR22</accession>
<dbReference type="SUPFAM" id="SSF54593">
    <property type="entry name" value="Glyoxalase/Bleomycin resistance protein/Dihydroxybiphenyl dioxygenase"/>
    <property type="match status" value="2"/>
</dbReference>
<protein>
    <submittedName>
        <fullName evidence="2">VOC family protein</fullName>
    </submittedName>
</protein>
<evidence type="ECO:0000313" key="3">
    <source>
        <dbReference type="Proteomes" id="UP001596241"/>
    </source>
</evidence>
<dbReference type="Gene3D" id="3.10.180.10">
    <property type="entry name" value="2,3-Dihydroxybiphenyl 1,2-Dioxygenase, domain 1"/>
    <property type="match status" value="2"/>
</dbReference>
<dbReference type="EMBL" id="JBHSPW010000017">
    <property type="protein sequence ID" value="MFC5896866.1"/>
    <property type="molecule type" value="Genomic_DNA"/>
</dbReference>
<dbReference type="InterPro" id="IPR029068">
    <property type="entry name" value="Glyas_Bleomycin-R_OHBP_Dase"/>
</dbReference>
<gene>
    <name evidence="2" type="ORF">ACFP3M_29105</name>
</gene>
<evidence type="ECO:0000259" key="1">
    <source>
        <dbReference type="PROSITE" id="PS51819"/>
    </source>
</evidence>
<dbReference type="PANTHER" id="PTHR33993">
    <property type="entry name" value="GLYOXALASE-RELATED"/>
    <property type="match status" value="1"/>
</dbReference>
<name>A0ABW1FR22_9ACTN</name>
<keyword evidence="3" id="KW-1185">Reference proteome</keyword>
<dbReference type="Proteomes" id="UP001596241">
    <property type="component" value="Unassembled WGS sequence"/>
</dbReference>
<feature type="domain" description="VOC" evidence="1">
    <location>
        <begin position="141"/>
        <end position="256"/>
    </location>
</feature>
<feature type="domain" description="VOC" evidence="1">
    <location>
        <begin position="13"/>
        <end position="127"/>
    </location>
</feature>
<organism evidence="2 3">
    <name type="scientific">Streptomyces ramulosus</name>
    <dbReference type="NCBI Taxonomy" id="47762"/>
    <lineage>
        <taxon>Bacteria</taxon>
        <taxon>Bacillati</taxon>
        <taxon>Actinomycetota</taxon>
        <taxon>Actinomycetes</taxon>
        <taxon>Kitasatosporales</taxon>
        <taxon>Streptomycetaceae</taxon>
        <taxon>Streptomyces</taxon>
    </lineage>
</organism>
<dbReference type="CDD" id="cd07247">
    <property type="entry name" value="SgaA_N_like"/>
    <property type="match status" value="2"/>
</dbReference>
<comment type="caution">
    <text evidence="2">The sequence shown here is derived from an EMBL/GenBank/DDBJ whole genome shotgun (WGS) entry which is preliminary data.</text>
</comment>
<dbReference type="PROSITE" id="PS51819">
    <property type="entry name" value="VOC"/>
    <property type="match status" value="2"/>
</dbReference>
<dbReference type="InterPro" id="IPR037523">
    <property type="entry name" value="VOC_core"/>
</dbReference>
<dbReference type="Pfam" id="PF18029">
    <property type="entry name" value="Glyoxalase_6"/>
    <property type="match status" value="1"/>
</dbReference>
<dbReference type="InterPro" id="IPR041581">
    <property type="entry name" value="Glyoxalase_6"/>
</dbReference>
<dbReference type="InterPro" id="IPR052164">
    <property type="entry name" value="Anthracycline_SecMetBiosynth"/>
</dbReference>
<reference evidence="3" key="1">
    <citation type="journal article" date="2019" name="Int. J. Syst. Evol. Microbiol.">
        <title>The Global Catalogue of Microorganisms (GCM) 10K type strain sequencing project: providing services to taxonomists for standard genome sequencing and annotation.</title>
        <authorList>
            <consortium name="The Broad Institute Genomics Platform"/>
            <consortium name="The Broad Institute Genome Sequencing Center for Infectious Disease"/>
            <person name="Wu L."/>
            <person name="Ma J."/>
        </authorList>
    </citation>
    <scope>NUCLEOTIDE SEQUENCE [LARGE SCALE GENOMIC DNA]</scope>
    <source>
        <strain evidence="3">CGMCC 1.15809</strain>
    </source>
</reference>
<sequence length="267" mass="28180">MTTEAASRRLTGAPCWVSLLTHRLAATQEFYGALFGWEFRPGPQHLGPYCRAVLDGREVAGLGESAAGHRLPATWTTYLASDDVDATAERIRYCGGTVGVGPLDADDAGRMALACDPQGAVFGIWQGRAMAGTAAAGEPGTPVWNELITRETHSAGPFYEHVFGYEPQAVVSADFDYLTLRLKGRPVAGLHGVGNALPRGAGPRWMTYFAVPDTDAAVRRVEALGGQVVRPPRDSPHGRLATVTDPAGAAFTVIRPAPEGIGVDAGE</sequence>
<dbReference type="RefSeq" id="WP_345086845.1">
    <property type="nucleotide sequence ID" value="NZ_BAAAWG010000012.1"/>
</dbReference>
<dbReference type="PANTHER" id="PTHR33993:SF10">
    <property type="entry name" value="CONSERVED PROTEIN"/>
    <property type="match status" value="1"/>
</dbReference>
<evidence type="ECO:0000313" key="2">
    <source>
        <dbReference type="EMBL" id="MFC5896866.1"/>
    </source>
</evidence>
<proteinExistence type="predicted"/>